<keyword evidence="3" id="KW-1003">Cell membrane</keyword>
<evidence type="ECO:0000256" key="7">
    <source>
        <dbReference type="SAM" id="Phobius"/>
    </source>
</evidence>
<name>A0A266Q191_9GAMM</name>
<organism evidence="8 9">
    <name type="scientific">Cellvibrio mixtus</name>
    <dbReference type="NCBI Taxonomy" id="39650"/>
    <lineage>
        <taxon>Bacteria</taxon>
        <taxon>Pseudomonadati</taxon>
        <taxon>Pseudomonadota</taxon>
        <taxon>Gammaproteobacteria</taxon>
        <taxon>Cellvibrionales</taxon>
        <taxon>Cellvibrionaceae</taxon>
        <taxon>Cellvibrio</taxon>
    </lineage>
</organism>
<evidence type="ECO:0000256" key="2">
    <source>
        <dbReference type="ARBA" id="ARBA00007543"/>
    </source>
</evidence>
<evidence type="ECO:0000313" key="9">
    <source>
        <dbReference type="Proteomes" id="UP000216101"/>
    </source>
</evidence>
<feature type="transmembrane region" description="Helical" evidence="7">
    <location>
        <begin position="53"/>
        <end position="80"/>
    </location>
</feature>
<proteinExistence type="inferred from homology"/>
<keyword evidence="4 7" id="KW-0812">Transmembrane</keyword>
<dbReference type="RefSeq" id="WP_094986286.1">
    <property type="nucleotide sequence ID" value="NZ_NHNI01000004.1"/>
</dbReference>
<dbReference type="Proteomes" id="UP000216101">
    <property type="component" value="Unassembled WGS sequence"/>
</dbReference>
<feature type="transmembrane region" description="Helical" evidence="7">
    <location>
        <begin position="199"/>
        <end position="216"/>
    </location>
</feature>
<evidence type="ECO:0000256" key="3">
    <source>
        <dbReference type="ARBA" id="ARBA00022475"/>
    </source>
</evidence>
<dbReference type="GO" id="GO:0070069">
    <property type="term" value="C:cytochrome complex"/>
    <property type="evidence" value="ECO:0007669"/>
    <property type="project" value="TreeGrafter"/>
</dbReference>
<evidence type="ECO:0000256" key="5">
    <source>
        <dbReference type="ARBA" id="ARBA00022989"/>
    </source>
</evidence>
<dbReference type="EMBL" id="NHNI01000004">
    <property type="protein sequence ID" value="OZY83647.1"/>
    <property type="molecule type" value="Genomic_DNA"/>
</dbReference>
<dbReference type="STRING" id="1209072.GCA_000766945_02514"/>
<evidence type="ECO:0000313" key="8">
    <source>
        <dbReference type="EMBL" id="OZY83647.1"/>
    </source>
</evidence>
<dbReference type="PANTHER" id="PTHR43141">
    <property type="entry name" value="CYTOCHROME BD2 SUBUNIT II"/>
    <property type="match status" value="1"/>
</dbReference>
<dbReference type="GO" id="GO:0016682">
    <property type="term" value="F:oxidoreductase activity, acting on diphenols and related substances as donors, oxygen as acceptor"/>
    <property type="evidence" value="ECO:0007669"/>
    <property type="project" value="TreeGrafter"/>
</dbReference>
<feature type="transmembrane region" description="Helical" evidence="7">
    <location>
        <begin position="304"/>
        <end position="324"/>
    </location>
</feature>
<sequence length="339" mass="37939">MTDISQLTGQAFWLPVIFIGLMALAFFIYAILDGYDLGVGILLPNNNEQQRDTMIASIGPFWDANETWLVLGIGILLIAFPSAHSLILFHLYLPITVMLAGLILRGVAFDFRAKAPADHKELWDKIFKTGSLLATLSQGYMLGMYVMGFEQSVAAIFFAALSAICVTAGYSFIGAAWLVMKTEGELQQRAAVWARRCGWLMALGIIAVSIVNPLVSETIFTKWFGSPLFIVLLTIPVFCFLLLFIVERYLKLFPYPNDFGCWIPFASTCMIFLLSFIGLAYSFFPYVVPGQLDIWQAASAPESLMFILYGIVVVLPTIIIYTIFSYKVFWGKATQLKYY</sequence>
<dbReference type="Pfam" id="PF02322">
    <property type="entry name" value="Cyt_bd_oxida_II"/>
    <property type="match status" value="1"/>
</dbReference>
<dbReference type="GO" id="GO:0019646">
    <property type="term" value="P:aerobic electron transport chain"/>
    <property type="evidence" value="ECO:0007669"/>
    <property type="project" value="TreeGrafter"/>
</dbReference>
<keyword evidence="5 7" id="KW-1133">Transmembrane helix</keyword>
<protein>
    <submittedName>
        <fullName evidence="8">Cytochrome BD ubiquinol oxidase subunit II</fullName>
    </submittedName>
</protein>
<reference evidence="9" key="1">
    <citation type="submission" date="2017-05" db="EMBL/GenBank/DDBJ databases">
        <authorList>
            <person name="Barney B.M."/>
        </authorList>
    </citation>
    <scope>NUCLEOTIDE SEQUENCE [LARGE SCALE GENOMIC DNA]</scope>
    <source>
        <strain evidence="9">PSBB022</strain>
    </source>
</reference>
<comment type="similarity">
    <text evidence="2">Belongs to the cytochrome ubiquinol oxidase subunit 2 family.</text>
</comment>
<feature type="transmembrane region" description="Helical" evidence="7">
    <location>
        <begin position="129"/>
        <end position="147"/>
    </location>
</feature>
<dbReference type="GO" id="GO:0005886">
    <property type="term" value="C:plasma membrane"/>
    <property type="evidence" value="ECO:0007669"/>
    <property type="project" value="UniProtKB-SubCell"/>
</dbReference>
<feature type="transmembrane region" description="Helical" evidence="7">
    <location>
        <begin position="12"/>
        <end position="32"/>
    </location>
</feature>
<evidence type="ECO:0000256" key="6">
    <source>
        <dbReference type="ARBA" id="ARBA00023136"/>
    </source>
</evidence>
<gene>
    <name evidence="8" type="ORF">CBP51_19800</name>
</gene>
<keyword evidence="6 7" id="KW-0472">Membrane</keyword>
<feature type="transmembrane region" description="Helical" evidence="7">
    <location>
        <begin position="228"/>
        <end position="250"/>
    </location>
</feature>
<dbReference type="AlphaFoldDB" id="A0A266Q191"/>
<accession>A0A266Q191</accession>
<dbReference type="GO" id="GO:0009055">
    <property type="term" value="F:electron transfer activity"/>
    <property type="evidence" value="ECO:0007669"/>
    <property type="project" value="TreeGrafter"/>
</dbReference>
<feature type="transmembrane region" description="Helical" evidence="7">
    <location>
        <begin position="153"/>
        <end position="179"/>
    </location>
</feature>
<dbReference type="InterPro" id="IPR003317">
    <property type="entry name" value="Cyt-d_oxidase_su2"/>
</dbReference>
<comment type="caution">
    <text evidence="8">The sequence shown here is derived from an EMBL/GenBank/DDBJ whole genome shotgun (WGS) entry which is preliminary data.</text>
</comment>
<dbReference type="PANTHER" id="PTHR43141:SF2">
    <property type="entry name" value="BLR3729 PROTEIN"/>
    <property type="match status" value="1"/>
</dbReference>
<feature type="transmembrane region" description="Helical" evidence="7">
    <location>
        <begin position="262"/>
        <end position="284"/>
    </location>
</feature>
<feature type="transmembrane region" description="Helical" evidence="7">
    <location>
        <begin position="86"/>
        <end position="108"/>
    </location>
</feature>
<evidence type="ECO:0000256" key="4">
    <source>
        <dbReference type="ARBA" id="ARBA00022692"/>
    </source>
</evidence>
<keyword evidence="9" id="KW-1185">Reference proteome</keyword>
<evidence type="ECO:0000256" key="1">
    <source>
        <dbReference type="ARBA" id="ARBA00004651"/>
    </source>
</evidence>
<comment type="subcellular location">
    <subcellularLocation>
        <location evidence="1">Cell membrane</location>
        <topology evidence="1">Multi-pass membrane protein</topology>
    </subcellularLocation>
</comment>